<keyword evidence="5" id="KW-1185">Reference proteome</keyword>
<feature type="region of interest" description="Disordered" evidence="1">
    <location>
        <begin position="426"/>
        <end position="445"/>
    </location>
</feature>
<name>A0ABP7WHA7_9ACTN</name>
<feature type="compositionally biased region" description="Low complexity" evidence="1">
    <location>
        <begin position="63"/>
        <end position="78"/>
    </location>
</feature>
<evidence type="ECO:0000259" key="3">
    <source>
        <dbReference type="Pfam" id="PF03372"/>
    </source>
</evidence>
<dbReference type="PANTHER" id="PTHR42834">
    <property type="entry name" value="ENDONUCLEASE/EXONUCLEASE/PHOSPHATASE FAMILY PROTEIN (AFU_ORTHOLOGUE AFUA_3G09210)"/>
    <property type="match status" value="1"/>
</dbReference>
<reference evidence="5" key="1">
    <citation type="journal article" date="2019" name="Int. J. Syst. Evol. Microbiol.">
        <title>The Global Catalogue of Microorganisms (GCM) 10K type strain sequencing project: providing services to taxonomists for standard genome sequencing and annotation.</title>
        <authorList>
            <consortium name="The Broad Institute Genomics Platform"/>
            <consortium name="The Broad Institute Genome Sequencing Center for Infectious Disease"/>
            <person name="Wu L."/>
            <person name="Ma J."/>
        </authorList>
    </citation>
    <scope>NUCLEOTIDE SEQUENCE [LARGE SCALE GENOMIC DNA]</scope>
    <source>
        <strain evidence="5">JCM 16702</strain>
    </source>
</reference>
<feature type="signal peptide" evidence="2">
    <location>
        <begin position="1"/>
        <end position="36"/>
    </location>
</feature>
<dbReference type="Proteomes" id="UP001500683">
    <property type="component" value="Unassembled WGS sequence"/>
</dbReference>
<dbReference type="InterPro" id="IPR036691">
    <property type="entry name" value="Endo/exonu/phosph_ase_sf"/>
</dbReference>
<dbReference type="InterPro" id="IPR005135">
    <property type="entry name" value="Endo/exonuclease/phosphatase"/>
</dbReference>
<dbReference type="Gene3D" id="3.60.10.10">
    <property type="entry name" value="Endonuclease/exonuclease/phosphatase"/>
    <property type="match status" value="1"/>
</dbReference>
<evidence type="ECO:0000256" key="1">
    <source>
        <dbReference type="SAM" id="MobiDB-lite"/>
    </source>
</evidence>
<organism evidence="4 5">
    <name type="scientific">Actinomadura miaoliensis</name>
    <dbReference type="NCBI Taxonomy" id="430685"/>
    <lineage>
        <taxon>Bacteria</taxon>
        <taxon>Bacillati</taxon>
        <taxon>Actinomycetota</taxon>
        <taxon>Actinomycetes</taxon>
        <taxon>Streptosporangiales</taxon>
        <taxon>Thermomonosporaceae</taxon>
        <taxon>Actinomadura</taxon>
    </lineage>
</organism>
<feature type="chain" id="PRO_5045707309" description="Endonuclease/exonuclease/phosphatase domain-containing protein" evidence="2">
    <location>
        <begin position="37"/>
        <end position="688"/>
    </location>
</feature>
<dbReference type="Pfam" id="PF03372">
    <property type="entry name" value="Exo_endo_phos"/>
    <property type="match status" value="1"/>
</dbReference>
<sequence length="688" mass="72115">MTYVGRGRGRRPAVPRTLLMGAVLALPVLAVPTSQAAPPEGVGAAAYDPARGAPGAPQTVPDGATRAGARGAVPPGASRARQIRIRDIQGAGHVSPLNGARVTGVRGVVTTLTANGFWMQDPRPDRNDATSEGIFVYTRNRPPVTVADAVRVDGKVSEFRPGGRASANLGRTEIGATATVVEARGVPLPPPVTLGPKGRRPPGEVVDDDGRGLPLNVETAGVFDPRRDALDFYETLEGMRVRVQDAVAVGPSSDGQIPVLPAGGAGAGRRTARGGIVAGVGDANPERVVLDDALAPLPTVNVGDRLPGDVEGVLDYGYGTYTLLPTATPRTRSGGLRRETTRPQRSGELAVATLNVDGLAPSAPRERFRAVAADIVDGLRSPDLITVSGVRDNSGPDDDGTVAADQTVAELIAAISEAGGPAYDWRSVAPRDNADGGEEGSNDHVGFLFRTDRGLGFVDRPARGGGDGLDPAASPGGPDLTRTAVRALAEGGRARLSLSPGRVAPADPVWSNSRKPLAGEITWRGRRIIVVANHWYPKSGDDQPAFGRIQPPRRPSEWRRAAQGKVVARFVRSVRAVDGNADVIVAGSLNEPEFSVPVRDLAREAGLRNMTDELPRAERYTAVSSGNAQALDHIMLSPSLARRKHEYDVVHRRSEFADRPTGDRDPAVVRIDMSAGKPAAAPNTTPGE</sequence>
<evidence type="ECO:0000313" key="4">
    <source>
        <dbReference type="EMBL" id="GAA4088107.1"/>
    </source>
</evidence>
<dbReference type="CDD" id="cd04486">
    <property type="entry name" value="YhcR_OBF_like"/>
    <property type="match status" value="1"/>
</dbReference>
<keyword evidence="2" id="KW-0732">Signal</keyword>
<gene>
    <name evidence="4" type="ORF">GCM10022214_55560</name>
</gene>
<feature type="region of interest" description="Disordered" evidence="1">
    <location>
        <begin position="459"/>
        <end position="480"/>
    </location>
</feature>
<dbReference type="PANTHER" id="PTHR42834:SF1">
    <property type="entry name" value="ENDONUCLEASE_EXONUCLEASE_PHOSPHATASE FAMILY PROTEIN (AFU_ORTHOLOGUE AFUA_3G09210)"/>
    <property type="match status" value="1"/>
</dbReference>
<dbReference type="EMBL" id="BAAAZG010000042">
    <property type="protein sequence ID" value="GAA4088107.1"/>
    <property type="molecule type" value="Genomic_DNA"/>
</dbReference>
<feature type="region of interest" description="Disordered" evidence="1">
    <location>
        <begin position="186"/>
        <end position="213"/>
    </location>
</feature>
<evidence type="ECO:0000256" key="2">
    <source>
        <dbReference type="SAM" id="SignalP"/>
    </source>
</evidence>
<feature type="domain" description="Endonuclease/exonuclease/phosphatase" evidence="3">
    <location>
        <begin position="352"/>
        <end position="645"/>
    </location>
</feature>
<accession>A0ABP7WHA7</accession>
<feature type="compositionally biased region" description="Basic and acidic residues" evidence="1">
    <location>
        <begin position="654"/>
        <end position="667"/>
    </location>
</feature>
<feature type="region of interest" description="Disordered" evidence="1">
    <location>
        <begin position="37"/>
        <end position="78"/>
    </location>
</feature>
<proteinExistence type="predicted"/>
<dbReference type="SUPFAM" id="SSF56219">
    <property type="entry name" value="DNase I-like"/>
    <property type="match status" value="1"/>
</dbReference>
<feature type="region of interest" description="Disordered" evidence="1">
    <location>
        <begin position="654"/>
        <end position="688"/>
    </location>
</feature>
<dbReference type="RefSeq" id="WP_344953207.1">
    <property type="nucleotide sequence ID" value="NZ_BAAAZG010000042.1"/>
</dbReference>
<protein>
    <recommendedName>
        <fullName evidence="3">Endonuclease/exonuclease/phosphatase domain-containing protein</fullName>
    </recommendedName>
</protein>
<comment type="caution">
    <text evidence="4">The sequence shown here is derived from an EMBL/GenBank/DDBJ whole genome shotgun (WGS) entry which is preliminary data.</text>
</comment>
<evidence type="ECO:0000313" key="5">
    <source>
        <dbReference type="Proteomes" id="UP001500683"/>
    </source>
</evidence>